<keyword evidence="2" id="KW-0472">Membrane</keyword>
<feature type="compositionally biased region" description="Low complexity" evidence="1">
    <location>
        <begin position="1"/>
        <end position="26"/>
    </location>
</feature>
<evidence type="ECO:0000256" key="2">
    <source>
        <dbReference type="SAM" id="Phobius"/>
    </source>
</evidence>
<keyword evidence="2" id="KW-1133">Transmembrane helix</keyword>
<name>A0A0A9HLF8_ARUDO</name>
<keyword evidence="2" id="KW-0812">Transmembrane</keyword>
<reference evidence="3" key="2">
    <citation type="journal article" date="2015" name="Data Brief">
        <title>Shoot transcriptome of the giant reed, Arundo donax.</title>
        <authorList>
            <person name="Barrero R.A."/>
            <person name="Guerrero F.D."/>
            <person name="Moolhuijzen P."/>
            <person name="Goolsby J.A."/>
            <person name="Tidwell J."/>
            <person name="Bellgard S.E."/>
            <person name="Bellgard M.I."/>
        </authorList>
    </citation>
    <scope>NUCLEOTIDE SEQUENCE</scope>
    <source>
        <tissue evidence="3">Shoot tissue taken approximately 20 cm above the soil surface</tissue>
    </source>
</reference>
<reference evidence="3" key="1">
    <citation type="submission" date="2014-09" db="EMBL/GenBank/DDBJ databases">
        <authorList>
            <person name="Magalhaes I.L.F."/>
            <person name="Oliveira U."/>
            <person name="Santos F.R."/>
            <person name="Vidigal T.H.D.A."/>
            <person name="Brescovit A.D."/>
            <person name="Santos A.J."/>
        </authorList>
    </citation>
    <scope>NUCLEOTIDE SEQUENCE</scope>
    <source>
        <tissue evidence="3">Shoot tissue taken approximately 20 cm above the soil surface</tissue>
    </source>
</reference>
<dbReference type="AlphaFoldDB" id="A0A0A9HLF8"/>
<sequence length="63" mass="7268">MGWSRSSQVKSVSWSRSGRAPATAPAGRRRHDGWMIYYCWCVHCELSTVTLWFLSGDQDRDCE</sequence>
<feature type="region of interest" description="Disordered" evidence="1">
    <location>
        <begin position="1"/>
        <end position="27"/>
    </location>
</feature>
<evidence type="ECO:0000313" key="3">
    <source>
        <dbReference type="EMBL" id="JAE38000.1"/>
    </source>
</evidence>
<accession>A0A0A9HLF8</accession>
<protein>
    <submittedName>
        <fullName evidence="3">Uncharacterized protein</fullName>
    </submittedName>
</protein>
<proteinExistence type="predicted"/>
<dbReference type="EMBL" id="GBRH01159896">
    <property type="protein sequence ID" value="JAE38000.1"/>
    <property type="molecule type" value="Transcribed_RNA"/>
</dbReference>
<evidence type="ECO:0000256" key="1">
    <source>
        <dbReference type="SAM" id="MobiDB-lite"/>
    </source>
</evidence>
<feature type="transmembrane region" description="Helical" evidence="2">
    <location>
        <begin position="35"/>
        <end position="54"/>
    </location>
</feature>
<organism evidence="3">
    <name type="scientific">Arundo donax</name>
    <name type="common">Giant reed</name>
    <name type="synonym">Donax arundinaceus</name>
    <dbReference type="NCBI Taxonomy" id="35708"/>
    <lineage>
        <taxon>Eukaryota</taxon>
        <taxon>Viridiplantae</taxon>
        <taxon>Streptophyta</taxon>
        <taxon>Embryophyta</taxon>
        <taxon>Tracheophyta</taxon>
        <taxon>Spermatophyta</taxon>
        <taxon>Magnoliopsida</taxon>
        <taxon>Liliopsida</taxon>
        <taxon>Poales</taxon>
        <taxon>Poaceae</taxon>
        <taxon>PACMAD clade</taxon>
        <taxon>Arundinoideae</taxon>
        <taxon>Arundineae</taxon>
        <taxon>Arundo</taxon>
    </lineage>
</organism>